<evidence type="ECO:0000256" key="7">
    <source>
        <dbReference type="RuleBase" id="RU363032"/>
    </source>
</evidence>
<feature type="transmembrane region" description="Helical" evidence="7">
    <location>
        <begin position="156"/>
        <end position="180"/>
    </location>
</feature>
<dbReference type="AlphaFoldDB" id="A0A8J3YDQ2"/>
<evidence type="ECO:0000259" key="8">
    <source>
        <dbReference type="PROSITE" id="PS50928"/>
    </source>
</evidence>
<dbReference type="Proteomes" id="UP000619260">
    <property type="component" value="Unassembled WGS sequence"/>
</dbReference>
<proteinExistence type="inferred from homology"/>
<dbReference type="PANTHER" id="PTHR30465:SF0">
    <property type="entry name" value="OLIGOPEPTIDE TRANSPORT SYSTEM PERMEASE PROTEIN APPB"/>
    <property type="match status" value="1"/>
</dbReference>
<dbReference type="GO" id="GO:0055085">
    <property type="term" value="P:transmembrane transport"/>
    <property type="evidence" value="ECO:0007669"/>
    <property type="project" value="InterPro"/>
</dbReference>
<evidence type="ECO:0000256" key="2">
    <source>
        <dbReference type="ARBA" id="ARBA00022448"/>
    </source>
</evidence>
<feature type="domain" description="ABC transmembrane type-1" evidence="8">
    <location>
        <begin position="117"/>
        <end position="327"/>
    </location>
</feature>
<comment type="similarity">
    <text evidence="7">Belongs to the binding-protein-dependent transport system permease family.</text>
</comment>
<feature type="transmembrane region" description="Helical" evidence="7">
    <location>
        <begin position="200"/>
        <end position="222"/>
    </location>
</feature>
<keyword evidence="3" id="KW-1003">Cell membrane</keyword>
<dbReference type="GO" id="GO:0005886">
    <property type="term" value="C:plasma membrane"/>
    <property type="evidence" value="ECO:0007669"/>
    <property type="project" value="UniProtKB-SubCell"/>
</dbReference>
<name>A0A8J3YDQ2_9ACTN</name>
<keyword evidence="5 7" id="KW-1133">Transmembrane helix</keyword>
<dbReference type="Pfam" id="PF00528">
    <property type="entry name" value="BPD_transp_1"/>
    <property type="match status" value="1"/>
</dbReference>
<evidence type="ECO:0000256" key="6">
    <source>
        <dbReference type="ARBA" id="ARBA00023136"/>
    </source>
</evidence>
<sequence>MLGYLLRRLVAAVLMLVVVSMVTFAIFFLVPRLAGATPEDLASRYAGRTADQQQIRELTEKLGFYDPLYVQYGRFAKGLVLGADYSTGPTTEHCPAPCFGYSFITHNPVWPDLVDRMQVTLSLALGAAVIWLVGGVAVGVLSALRRGTVFDRVAMATALAGVSLPIFFTGLLSLSVFSYTLHWFPPGGSFTPFTENPATWAYDLTLPWITLAFLYAAGYARLTRAGMLETMNEDFIRTARAKGLPERTVVVTHGLRATMTPVLTLFGLDLGLLLGGAVLTESTYSLPGIGKYAIDAVTNNDLPKVLGVTMLGACFIIVANLIVDVLYAVTDPRVRLG</sequence>
<dbReference type="InterPro" id="IPR035906">
    <property type="entry name" value="MetI-like_sf"/>
</dbReference>
<evidence type="ECO:0000256" key="4">
    <source>
        <dbReference type="ARBA" id="ARBA00022692"/>
    </source>
</evidence>
<evidence type="ECO:0000256" key="1">
    <source>
        <dbReference type="ARBA" id="ARBA00004651"/>
    </source>
</evidence>
<organism evidence="9 10">
    <name type="scientific">Virgisporangium aliadipatigenens</name>
    <dbReference type="NCBI Taxonomy" id="741659"/>
    <lineage>
        <taxon>Bacteria</taxon>
        <taxon>Bacillati</taxon>
        <taxon>Actinomycetota</taxon>
        <taxon>Actinomycetes</taxon>
        <taxon>Micromonosporales</taxon>
        <taxon>Micromonosporaceae</taxon>
        <taxon>Virgisporangium</taxon>
    </lineage>
</organism>
<comment type="caution">
    <text evidence="9">The sequence shown here is derived from an EMBL/GenBank/DDBJ whole genome shotgun (WGS) entry which is preliminary data.</text>
</comment>
<evidence type="ECO:0000256" key="5">
    <source>
        <dbReference type="ARBA" id="ARBA00022989"/>
    </source>
</evidence>
<keyword evidence="2 7" id="KW-0813">Transport</keyword>
<dbReference type="CDD" id="cd06261">
    <property type="entry name" value="TM_PBP2"/>
    <property type="match status" value="1"/>
</dbReference>
<evidence type="ECO:0000313" key="9">
    <source>
        <dbReference type="EMBL" id="GIJ43244.1"/>
    </source>
</evidence>
<keyword evidence="6 7" id="KW-0472">Membrane</keyword>
<evidence type="ECO:0000313" key="10">
    <source>
        <dbReference type="Proteomes" id="UP000619260"/>
    </source>
</evidence>
<protein>
    <submittedName>
        <fullName evidence="9">ABC transporter permease</fullName>
    </submittedName>
</protein>
<dbReference type="PROSITE" id="PS50928">
    <property type="entry name" value="ABC_TM1"/>
    <property type="match status" value="1"/>
</dbReference>
<feature type="transmembrane region" description="Helical" evidence="7">
    <location>
        <begin position="9"/>
        <end position="30"/>
    </location>
</feature>
<dbReference type="InterPro" id="IPR000515">
    <property type="entry name" value="MetI-like"/>
</dbReference>
<feature type="transmembrane region" description="Helical" evidence="7">
    <location>
        <begin position="262"/>
        <end position="285"/>
    </location>
</feature>
<keyword evidence="10" id="KW-1185">Reference proteome</keyword>
<dbReference type="Pfam" id="PF19300">
    <property type="entry name" value="BPD_transp_1_N"/>
    <property type="match status" value="1"/>
</dbReference>
<feature type="transmembrane region" description="Helical" evidence="7">
    <location>
        <begin position="305"/>
        <end position="329"/>
    </location>
</feature>
<keyword evidence="4 7" id="KW-0812">Transmembrane</keyword>
<dbReference type="InterPro" id="IPR045621">
    <property type="entry name" value="BPD_transp_1_N"/>
</dbReference>
<accession>A0A8J3YDQ2</accession>
<dbReference type="EMBL" id="BOPF01000002">
    <property type="protein sequence ID" value="GIJ43244.1"/>
    <property type="molecule type" value="Genomic_DNA"/>
</dbReference>
<dbReference type="Gene3D" id="1.10.3720.10">
    <property type="entry name" value="MetI-like"/>
    <property type="match status" value="1"/>
</dbReference>
<dbReference type="SUPFAM" id="SSF161098">
    <property type="entry name" value="MetI-like"/>
    <property type="match status" value="1"/>
</dbReference>
<feature type="transmembrane region" description="Helical" evidence="7">
    <location>
        <begin position="119"/>
        <end position="144"/>
    </location>
</feature>
<comment type="subcellular location">
    <subcellularLocation>
        <location evidence="1 7">Cell membrane</location>
        <topology evidence="1 7">Multi-pass membrane protein</topology>
    </subcellularLocation>
</comment>
<evidence type="ECO:0000256" key="3">
    <source>
        <dbReference type="ARBA" id="ARBA00022475"/>
    </source>
</evidence>
<dbReference type="PANTHER" id="PTHR30465">
    <property type="entry name" value="INNER MEMBRANE ABC TRANSPORTER"/>
    <property type="match status" value="1"/>
</dbReference>
<reference evidence="9" key="1">
    <citation type="submission" date="2021-01" db="EMBL/GenBank/DDBJ databases">
        <title>Whole genome shotgun sequence of Virgisporangium aliadipatigenens NBRC 105644.</title>
        <authorList>
            <person name="Komaki H."/>
            <person name="Tamura T."/>
        </authorList>
    </citation>
    <scope>NUCLEOTIDE SEQUENCE</scope>
    <source>
        <strain evidence="9">NBRC 105644</strain>
    </source>
</reference>
<gene>
    <name evidence="9" type="ORF">Val02_01300</name>
</gene>